<dbReference type="PANTHER" id="PTHR43582:SF2">
    <property type="entry name" value="LINEARMYCIN RESISTANCE ATP-BINDING PROTEIN LNRL"/>
    <property type="match status" value="1"/>
</dbReference>
<dbReference type="SUPFAM" id="SSF52540">
    <property type="entry name" value="P-loop containing nucleoside triphosphate hydrolases"/>
    <property type="match status" value="1"/>
</dbReference>
<evidence type="ECO:0000313" key="5">
    <source>
        <dbReference type="EMBL" id="VTZ65983.1"/>
    </source>
</evidence>
<keyword evidence="3" id="KW-0067">ATP-binding</keyword>
<dbReference type="InterPro" id="IPR027417">
    <property type="entry name" value="P-loop_NTPase"/>
</dbReference>
<dbReference type="SMART" id="SM00382">
    <property type="entry name" value="AAA"/>
    <property type="match status" value="1"/>
</dbReference>
<evidence type="ECO:0000256" key="3">
    <source>
        <dbReference type="ARBA" id="ARBA00022840"/>
    </source>
</evidence>
<evidence type="ECO:0000259" key="4">
    <source>
        <dbReference type="PROSITE" id="PS50893"/>
    </source>
</evidence>
<keyword evidence="2" id="KW-0547">Nucleotide-binding</keyword>
<dbReference type="GO" id="GO:0005524">
    <property type="term" value="F:ATP binding"/>
    <property type="evidence" value="ECO:0007669"/>
    <property type="project" value="UniProtKB-KW"/>
</dbReference>
<sequence>MGSPAALEVCDLSACYGDHEILRRINIRIERGEIFGLFGQNGAGKTTLIRAICNRLQPRAGKIVIGGQAIRPGVSRQIGLVPQEIALYPHLTILENLQVFGRLSGLSAAATKDAIGEVIKHTALADRLHERVEVLSGGWKRRVNIAAAILHRPALLILDEPMVGVDIEARITLQHVILKLRDSGVGILLITHDLQQAETLCTRVGFLHKGVIAPQGAPRALLDLAFDGQHEIIIETELPVSATDEAVLRERGFSAVEGGQCWSVISNSPLHEITAHLEQSGMATKEIRFRKPGLDSLFLRLADQPGTVFEGHRP</sequence>
<dbReference type="Gene3D" id="3.40.50.300">
    <property type="entry name" value="P-loop containing nucleotide triphosphate hydrolases"/>
    <property type="match status" value="1"/>
</dbReference>
<dbReference type="PANTHER" id="PTHR43582">
    <property type="entry name" value="LINEARMYCIN RESISTANCE ATP-BINDING PROTEIN LNRL"/>
    <property type="match status" value="1"/>
</dbReference>
<comment type="similarity">
    <text evidence="1">Belongs to the ABC transporter superfamily.</text>
</comment>
<gene>
    <name evidence="5" type="ORF">EMEDMD4_940011</name>
</gene>
<protein>
    <recommendedName>
        <fullName evidence="4">ABC transporter domain-containing protein</fullName>
    </recommendedName>
</protein>
<dbReference type="Proteomes" id="UP000507954">
    <property type="component" value="Unassembled WGS sequence"/>
</dbReference>
<dbReference type="InterPro" id="IPR003439">
    <property type="entry name" value="ABC_transporter-like_ATP-bd"/>
</dbReference>
<reference evidence="5" key="1">
    <citation type="submission" date="2019-06" db="EMBL/GenBank/DDBJ databases">
        <authorList>
            <person name="Le Quere A."/>
            <person name="Colella S."/>
        </authorList>
    </citation>
    <scope>NUCLEOTIDE SEQUENCE</scope>
    <source>
        <strain evidence="5">EmedicaeMD41</strain>
    </source>
</reference>
<dbReference type="Pfam" id="PF00005">
    <property type="entry name" value="ABC_tran"/>
    <property type="match status" value="1"/>
</dbReference>
<dbReference type="RefSeq" id="WP_050578986.1">
    <property type="nucleotide sequence ID" value="NZ_CABFNB010000166.1"/>
</dbReference>
<dbReference type="PROSITE" id="PS00211">
    <property type="entry name" value="ABC_TRANSPORTER_1"/>
    <property type="match status" value="1"/>
</dbReference>
<dbReference type="GO" id="GO:0016887">
    <property type="term" value="F:ATP hydrolysis activity"/>
    <property type="evidence" value="ECO:0007669"/>
    <property type="project" value="InterPro"/>
</dbReference>
<evidence type="ECO:0000256" key="2">
    <source>
        <dbReference type="ARBA" id="ARBA00022741"/>
    </source>
</evidence>
<dbReference type="InterPro" id="IPR003593">
    <property type="entry name" value="AAA+_ATPase"/>
</dbReference>
<feature type="domain" description="ABC transporter" evidence="4">
    <location>
        <begin position="7"/>
        <end position="234"/>
    </location>
</feature>
<dbReference type="EMBL" id="CABFNB010000166">
    <property type="protein sequence ID" value="VTZ65983.1"/>
    <property type="molecule type" value="Genomic_DNA"/>
</dbReference>
<dbReference type="CDD" id="cd03230">
    <property type="entry name" value="ABC_DR_subfamily_A"/>
    <property type="match status" value="1"/>
</dbReference>
<evidence type="ECO:0000256" key="1">
    <source>
        <dbReference type="ARBA" id="ARBA00005417"/>
    </source>
</evidence>
<dbReference type="InterPro" id="IPR017871">
    <property type="entry name" value="ABC_transporter-like_CS"/>
</dbReference>
<dbReference type="PROSITE" id="PS50893">
    <property type="entry name" value="ABC_TRANSPORTER_2"/>
    <property type="match status" value="1"/>
</dbReference>
<organism evidence="5">
    <name type="scientific">Sinorhizobium medicae</name>
    <dbReference type="NCBI Taxonomy" id="110321"/>
    <lineage>
        <taxon>Bacteria</taxon>
        <taxon>Pseudomonadati</taxon>
        <taxon>Pseudomonadota</taxon>
        <taxon>Alphaproteobacteria</taxon>
        <taxon>Hyphomicrobiales</taxon>
        <taxon>Rhizobiaceae</taxon>
        <taxon>Sinorhizobium/Ensifer group</taxon>
        <taxon>Sinorhizobium</taxon>
    </lineage>
</organism>
<accession>A0A508X874</accession>
<proteinExistence type="inferred from homology"/>
<dbReference type="AlphaFoldDB" id="A0A508X874"/>
<name>A0A508X874_9HYPH</name>